<accession>A0A1A7ZNI3</accession>
<dbReference type="InterPro" id="IPR013094">
    <property type="entry name" value="AB_hydrolase_3"/>
</dbReference>
<dbReference type="Pfam" id="PF07859">
    <property type="entry name" value="Abhydrolase_3"/>
    <property type="match status" value="1"/>
</dbReference>
<dbReference type="GO" id="GO:0004806">
    <property type="term" value="F:triacylglycerol lipase activity"/>
    <property type="evidence" value="ECO:0007669"/>
    <property type="project" value="TreeGrafter"/>
</dbReference>
<sequence>MRVASKMDYKVVFSALERVCQENISVLCGPSDLPYGTVTKRLVTSMKQIQEHGRALEPMVASFSSIYHHYDFDAQTPGNGYRTLVKVLQSCLLHIVHKGQYIASNYSGAFFRAEHNAAEMEAYCSALCQLRALLYLAQRLIHDNEHGQLYIQQDSDLNRSFVQEYSSMHKACFYGRCLGFQFSPALRPFLQTIIISMVSYGEAYGKQQSGIGTAALSLLTSGKYVIDPELRGAEFERITQNLDMQFWKSFWNVTESDILPDPVRFTPDPVRFTPDPDQFKLDSDLFKPDPDSSDFQTIQPADRRGSLSALGRDTAMLLSDLTQGVSNWVQSFLDPSRTSGGSPSPRGNHIRRTSTDLAFQNSADSIHYPDGFEPLRSNCPAFVNPTSCPVMRNPFVSPLLAPSSLLRGLPPVHIVASALDALLDDSVMFAKKLRAMEQPVSLTVVEDLPHGFLSLSQICKETQFASDMCVARVREVFLQENTRNALPKDL</sequence>
<dbReference type="Pfam" id="PF06350">
    <property type="entry name" value="HSL_N"/>
    <property type="match status" value="1"/>
</dbReference>
<protein>
    <submittedName>
        <fullName evidence="3">Lipase, hormone-sensitive a</fullName>
    </submittedName>
</protein>
<dbReference type="PANTHER" id="PTHR23025">
    <property type="entry name" value="TRIACYLGLYCEROL LIPASE"/>
    <property type="match status" value="1"/>
</dbReference>
<dbReference type="InterPro" id="IPR029058">
    <property type="entry name" value="AB_hydrolase_fold"/>
</dbReference>
<dbReference type="GO" id="GO:0005829">
    <property type="term" value="C:cytosol"/>
    <property type="evidence" value="ECO:0007669"/>
    <property type="project" value="TreeGrafter"/>
</dbReference>
<dbReference type="Gene3D" id="3.40.50.1820">
    <property type="entry name" value="alpha/beta hydrolase"/>
    <property type="match status" value="1"/>
</dbReference>
<dbReference type="SUPFAM" id="SSF53474">
    <property type="entry name" value="alpha/beta-Hydrolases"/>
    <property type="match status" value="1"/>
</dbReference>
<proteinExistence type="predicted"/>
<dbReference type="PANTHER" id="PTHR23025:SF2">
    <property type="entry name" value="HORMONE-SENSITIVE LIPASE"/>
    <property type="match status" value="1"/>
</dbReference>
<dbReference type="InterPro" id="IPR010468">
    <property type="entry name" value="HSL_N"/>
</dbReference>
<reference evidence="3" key="1">
    <citation type="submission" date="2016-05" db="EMBL/GenBank/DDBJ databases">
        <authorList>
            <person name="Lavstsen T."/>
            <person name="Jespersen J.S."/>
        </authorList>
    </citation>
    <scope>NUCLEOTIDE SEQUENCE</scope>
    <source>
        <tissue evidence="3">Brain</tissue>
    </source>
</reference>
<dbReference type="GO" id="GO:0008203">
    <property type="term" value="P:cholesterol metabolic process"/>
    <property type="evidence" value="ECO:0007669"/>
    <property type="project" value="InterPro"/>
</dbReference>
<dbReference type="GO" id="GO:0019433">
    <property type="term" value="P:triglyceride catabolic process"/>
    <property type="evidence" value="ECO:0007669"/>
    <property type="project" value="TreeGrafter"/>
</dbReference>
<evidence type="ECO:0000259" key="1">
    <source>
        <dbReference type="Pfam" id="PF06350"/>
    </source>
</evidence>
<reference evidence="3" key="2">
    <citation type="submission" date="2016-06" db="EMBL/GenBank/DDBJ databases">
        <title>The genome of a short-lived fish provides insights into sex chromosome evolution and the genetic control of aging.</title>
        <authorList>
            <person name="Reichwald K."/>
            <person name="Felder M."/>
            <person name="Petzold A."/>
            <person name="Koch P."/>
            <person name="Groth M."/>
            <person name="Platzer M."/>
        </authorList>
    </citation>
    <scope>NUCLEOTIDE SEQUENCE</scope>
    <source>
        <tissue evidence="3">Brain</tissue>
    </source>
</reference>
<feature type="domain" description="Alpha/beta hydrolase fold-3" evidence="2">
    <location>
        <begin position="392"/>
        <end position="453"/>
    </location>
</feature>
<organism evidence="3">
    <name type="scientific">Nothobranchius furzeri</name>
    <name type="common">Turquoise killifish</name>
    <dbReference type="NCBI Taxonomy" id="105023"/>
    <lineage>
        <taxon>Eukaryota</taxon>
        <taxon>Metazoa</taxon>
        <taxon>Chordata</taxon>
        <taxon>Craniata</taxon>
        <taxon>Vertebrata</taxon>
        <taxon>Euteleostomi</taxon>
        <taxon>Actinopterygii</taxon>
        <taxon>Neopterygii</taxon>
        <taxon>Teleostei</taxon>
        <taxon>Neoteleostei</taxon>
        <taxon>Acanthomorphata</taxon>
        <taxon>Ovalentaria</taxon>
        <taxon>Atherinomorphae</taxon>
        <taxon>Cyprinodontiformes</taxon>
        <taxon>Nothobranchiidae</taxon>
        <taxon>Nothobranchius</taxon>
    </lineage>
</organism>
<dbReference type="EMBL" id="HADY01005391">
    <property type="protein sequence ID" value="SBP43876.1"/>
    <property type="molecule type" value="Transcribed_RNA"/>
</dbReference>
<evidence type="ECO:0000313" key="3">
    <source>
        <dbReference type="EMBL" id="SBP43876.1"/>
    </source>
</evidence>
<feature type="domain" description="Hormone-sensitive lipase N-terminal" evidence="1">
    <location>
        <begin position="13"/>
        <end position="262"/>
    </location>
</feature>
<gene>
    <name evidence="3" type="primary">LIPEA</name>
</gene>
<evidence type="ECO:0000259" key="2">
    <source>
        <dbReference type="Pfam" id="PF07859"/>
    </source>
</evidence>
<name>A0A1A7ZNI3_NOTFU</name>
<dbReference type="GO" id="GO:0004771">
    <property type="term" value="F:sterol ester esterase activity"/>
    <property type="evidence" value="ECO:0007669"/>
    <property type="project" value="TreeGrafter"/>
</dbReference>
<dbReference type="AlphaFoldDB" id="A0A1A7ZNI3"/>